<dbReference type="Proteomes" id="UP001281147">
    <property type="component" value="Unassembled WGS sequence"/>
</dbReference>
<organism evidence="1 2">
    <name type="scientific">Vermiconidia calcicola</name>
    <dbReference type="NCBI Taxonomy" id="1690605"/>
    <lineage>
        <taxon>Eukaryota</taxon>
        <taxon>Fungi</taxon>
        <taxon>Dikarya</taxon>
        <taxon>Ascomycota</taxon>
        <taxon>Pezizomycotina</taxon>
        <taxon>Dothideomycetes</taxon>
        <taxon>Dothideomycetidae</taxon>
        <taxon>Mycosphaerellales</taxon>
        <taxon>Extremaceae</taxon>
        <taxon>Vermiconidia</taxon>
    </lineage>
</organism>
<evidence type="ECO:0000313" key="2">
    <source>
        <dbReference type="Proteomes" id="UP001281147"/>
    </source>
</evidence>
<comment type="caution">
    <text evidence="1">The sequence shown here is derived from an EMBL/GenBank/DDBJ whole genome shotgun (WGS) entry which is preliminary data.</text>
</comment>
<accession>A0ACC3MIW3</accession>
<name>A0ACC3MIW3_9PEZI</name>
<reference evidence="1" key="1">
    <citation type="submission" date="2023-07" db="EMBL/GenBank/DDBJ databases">
        <title>Black Yeasts Isolated from many extreme environments.</title>
        <authorList>
            <person name="Coleine C."/>
            <person name="Stajich J.E."/>
            <person name="Selbmann L."/>
        </authorList>
    </citation>
    <scope>NUCLEOTIDE SEQUENCE</scope>
    <source>
        <strain evidence="1">CCFEE 5714</strain>
    </source>
</reference>
<proteinExistence type="predicted"/>
<sequence length="407" mass="45403">MNASDGGAKLPAAYREGGGQATPVKKKQENASTGASAATIRALSARMFAFWFRAPVKAFFRARVDYMGYARAINPRVQAGESWSWRMTSPAILAHAIRNYGWSFLPNQVLPPLLANTVVGAVLYTSYLNVLGRLHEPSSRATKRVYPPPPPSTAFTAGFIAGTVQSLIAAPLDALQVRFQAAEMMEGKYKNTWQYAYSKTRDIGVRGVFAGWSLSFIRDSIGFGAFFAAFEFVKGQCFYSFVSNVYGFYDRLSIAQQTRIDDQSGTRGRPEIKPHYMLEPSFILLAGAAASIAQSLIQHPITRIQDIHYGRLEWVDSHRHAEPKAPKVNALRMYARAYKKTLKECSVLARKASGLRNWLYADFVMGTLRQLPSTSAGLIVFEILRRKYALDEEVVRIRKNGYDILLV</sequence>
<protein>
    <submittedName>
        <fullName evidence="1">Uncharacterized protein</fullName>
    </submittedName>
</protein>
<keyword evidence="2" id="KW-1185">Reference proteome</keyword>
<dbReference type="EMBL" id="JAUTXU010000236">
    <property type="protein sequence ID" value="KAK3696783.1"/>
    <property type="molecule type" value="Genomic_DNA"/>
</dbReference>
<evidence type="ECO:0000313" key="1">
    <source>
        <dbReference type="EMBL" id="KAK3696783.1"/>
    </source>
</evidence>
<gene>
    <name evidence="1" type="ORF">LTR37_017807</name>
</gene>